<dbReference type="InterPro" id="IPR036699">
    <property type="entry name" value="YehR-like_sf"/>
</dbReference>
<proteinExistence type="predicted"/>
<accession>A0ABU0E8C6</accession>
<evidence type="ECO:0000256" key="1">
    <source>
        <dbReference type="SAM" id="SignalP"/>
    </source>
</evidence>
<dbReference type="RefSeq" id="WP_307411799.1">
    <property type="nucleotide sequence ID" value="NZ_JAUSUR010000009.1"/>
</dbReference>
<sequence>MKKILCFACLCLTLVACGSDDDYYVCKFEDKTSNATMEIYYDSDTGKVLEVEIESEQTISKDELESFEDTSFEEYWNKNATSLEMDGVSVSSKYDKSDRIASVSITINVDNLDKNNREIFLIPNNLSVEDMIKNVKAEDYKCNY</sequence>
<feature type="chain" id="PRO_5047374893" evidence="1">
    <location>
        <begin position="19"/>
        <end position="144"/>
    </location>
</feature>
<keyword evidence="3" id="KW-1185">Reference proteome</keyword>
<reference evidence="2 3" key="1">
    <citation type="submission" date="2023-07" db="EMBL/GenBank/DDBJ databases">
        <title>Genomic Encyclopedia of Type Strains, Phase IV (KMG-IV): sequencing the most valuable type-strain genomes for metagenomic binning, comparative biology and taxonomic classification.</title>
        <authorList>
            <person name="Goeker M."/>
        </authorList>
    </citation>
    <scope>NUCLEOTIDE SEQUENCE [LARGE SCALE GENOMIC DNA]</scope>
    <source>
        <strain evidence="2 3">DSM 16784</strain>
    </source>
</reference>
<protein>
    <submittedName>
        <fullName evidence="2">Uncharacterized protein</fullName>
    </submittedName>
</protein>
<gene>
    <name evidence="2" type="ORF">J2S15_003909</name>
</gene>
<evidence type="ECO:0000313" key="2">
    <source>
        <dbReference type="EMBL" id="MDQ0363148.1"/>
    </source>
</evidence>
<name>A0ABU0E8C6_9FIRM</name>
<evidence type="ECO:0000313" key="3">
    <source>
        <dbReference type="Proteomes" id="UP001230220"/>
    </source>
</evidence>
<comment type="caution">
    <text evidence="2">The sequence shown here is derived from an EMBL/GenBank/DDBJ whole genome shotgun (WGS) entry which is preliminary data.</text>
</comment>
<dbReference type="PROSITE" id="PS51257">
    <property type="entry name" value="PROKAR_LIPOPROTEIN"/>
    <property type="match status" value="1"/>
</dbReference>
<organism evidence="2 3">
    <name type="scientific">Breznakia pachnodae</name>
    <dbReference type="NCBI Taxonomy" id="265178"/>
    <lineage>
        <taxon>Bacteria</taxon>
        <taxon>Bacillati</taxon>
        <taxon>Bacillota</taxon>
        <taxon>Erysipelotrichia</taxon>
        <taxon>Erysipelotrichales</taxon>
        <taxon>Erysipelotrichaceae</taxon>
        <taxon>Breznakia</taxon>
    </lineage>
</organism>
<keyword evidence="1" id="KW-0732">Signal</keyword>
<dbReference type="EMBL" id="JAUSUR010000009">
    <property type="protein sequence ID" value="MDQ0363148.1"/>
    <property type="molecule type" value="Genomic_DNA"/>
</dbReference>
<dbReference type="SUPFAM" id="SSF160704">
    <property type="entry name" value="YehR-like"/>
    <property type="match status" value="1"/>
</dbReference>
<dbReference type="Gene3D" id="3.30.1830.10">
    <property type="entry name" value="YehR-like"/>
    <property type="match status" value="1"/>
</dbReference>
<feature type="signal peptide" evidence="1">
    <location>
        <begin position="1"/>
        <end position="18"/>
    </location>
</feature>
<dbReference type="Proteomes" id="UP001230220">
    <property type="component" value="Unassembled WGS sequence"/>
</dbReference>